<dbReference type="InterPro" id="IPR001279">
    <property type="entry name" value="Metallo-B-lactamas"/>
</dbReference>
<dbReference type="GO" id="GO:0004521">
    <property type="term" value="F:RNA endonuclease activity"/>
    <property type="evidence" value="ECO:0007669"/>
    <property type="project" value="TreeGrafter"/>
</dbReference>
<dbReference type="Proteomes" id="UP000179243">
    <property type="component" value="Unassembled WGS sequence"/>
</dbReference>
<dbReference type="Pfam" id="PF00753">
    <property type="entry name" value="Lactamase_B"/>
    <property type="match status" value="1"/>
</dbReference>
<evidence type="ECO:0000256" key="1">
    <source>
        <dbReference type="ARBA" id="ARBA00022801"/>
    </source>
</evidence>
<dbReference type="Pfam" id="PF10996">
    <property type="entry name" value="Beta-Casp"/>
    <property type="match status" value="1"/>
</dbReference>
<comment type="caution">
    <text evidence="4">The sequence shown here is derived from an EMBL/GenBank/DDBJ whole genome shotgun (WGS) entry which is preliminary data.</text>
</comment>
<dbReference type="Gene3D" id="3.40.50.10890">
    <property type="match status" value="1"/>
</dbReference>
<sequence>MDIRFCGGAQTVTGSQFLLSVNGKNILLECGLFQGRRQESYEKNMSFLFPPAAIDAVVLSHAHMDHAGNLPNLVKHGFRGLIFATPATAELCKIMLRDSAFLQSKDLEWVNKIRKKHGQPPALPLYSPEEAEAAMEHFTSREYDIAFPVAPGISVTFYDAGHILGAAGVFLEISEKGRTLKLGFSGDVGRSNIPVIRDPNIVRDVDALIIETTYGNRHHHEFADVEEELATVVRETTKTGGKIIIPSFAVGRTQLLVYLLHKLFNQDRIPEIPIYVDSPLAMHATEIFRAHPELMDRETERVFLSSHEDPFDFRRLTYITDVEESKKLNHVTFPHIIIAGSGMCEGGRVLHHLRNSIDNPNNLILFVGYAAKETLARRIMDGNQVVRIFGEEHRVACKIKAMDSFSAHGDRRDLLNYVRMTPPEKLKNVFLVHGEPEQALSFRDALRSNGYMNVHYPALGDTISL</sequence>
<dbReference type="Pfam" id="PF07521">
    <property type="entry name" value="RMMBL"/>
    <property type="match status" value="1"/>
</dbReference>
<dbReference type="InterPro" id="IPR036866">
    <property type="entry name" value="RibonucZ/Hydroxyglut_hydro"/>
</dbReference>
<evidence type="ECO:0000259" key="2">
    <source>
        <dbReference type="SMART" id="SM00849"/>
    </source>
</evidence>
<dbReference type="CDD" id="cd16295">
    <property type="entry name" value="TTHA0252-CPSF-like_MBL-fold"/>
    <property type="match status" value="1"/>
</dbReference>
<dbReference type="SUPFAM" id="SSF56281">
    <property type="entry name" value="Metallo-hydrolase/oxidoreductase"/>
    <property type="match status" value="1"/>
</dbReference>
<dbReference type="SMART" id="SM01027">
    <property type="entry name" value="Beta-Casp"/>
    <property type="match status" value="1"/>
</dbReference>
<evidence type="ECO:0000259" key="3">
    <source>
        <dbReference type="SMART" id="SM01027"/>
    </source>
</evidence>
<evidence type="ECO:0000313" key="4">
    <source>
        <dbReference type="EMBL" id="OGK05364.1"/>
    </source>
</evidence>
<dbReference type="PANTHER" id="PTHR11203">
    <property type="entry name" value="CLEAVAGE AND POLYADENYLATION SPECIFICITY FACTOR FAMILY MEMBER"/>
    <property type="match status" value="1"/>
</dbReference>
<feature type="domain" description="Beta-Casp" evidence="3">
    <location>
        <begin position="253"/>
        <end position="379"/>
    </location>
</feature>
<keyword evidence="1 4" id="KW-0378">Hydrolase</keyword>
<accession>A0A1F7FF96</accession>
<dbReference type="InterPro" id="IPR022712">
    <property type="entry name" value="Beta_Casp"/>
</dbReference>
<dbReference type="GO" id="GO:0016787">
    <property type="term" value="F:hydrolase activity"/>
    <property type="evidence" value="ECO:0007669"/>
    <property type="project" value="UniProtKB-KW"/>
</dbReference>
<protein>
    <submittedName>
        <fullName evidence="4">MBL fold metallo-hydrolase</fullName>
    </submittedName>
</protein>
<gene>
    <name evidence="4" type="ORF">A2519_03570</name>
</gene>
<feature type="domain" description="Metallo-beta-lactamase" evidence="2">
    <location>
        <begin position="13"/>
        <end position="248"/>
    </location>
</feature>
<dbReference type="InterPro" id="IPR050698">
    <property type="entry name" value="MBL"/>
</dbReference>
<dbReference type="Gene3D" id="3.60.15.10">
    <property type="entry name" value="Ribonuclease Z/Hydroxyacylglutathione hydrolase-like"/>
    <property type="match status" value="1"/>
</dbReference>
<dbReference type="InterPro" id="IPR011108">
    <property type="entry name" value="RMMBL"/>
</dbReference>
<evidence type="ECO:0000313" key="5">
    <source>
        <dbReference type="Proteomes" id="UP000179243"/>
    </source>
</evidence>
<organism evidence="4 5">
    <name type="scientific">Candidatus Raymondbacteria bacterium RIFOXYD12_FULL_49_13</name>
    <dbReference type="NCBI Taxonomy" id="1817890"/>
    <lineage>
        <taxon>Bacteria</taxon>
        <taxon>Raymondiibacteriota</taxon>
    </lineage>
</organism>
<name>A0A1F7FF96_UNCRA</name>
<dbReference type="EMBL" id="MFYX01000057">
    <property type="protein sequence ID" value="OGK05364.1"/>
    <property type="molecule type" value="Genomic_DNA"/>
</dbReference>
<proteinExistence type="predicted"/>
<reference evidence="4 5" key="1">
    <citation type="journal article" date="2016" name="Nat. Commun.">
        <title>Thousands of microbial genomes shed light on interconnected biogeochemical processes in an aquifer system.</title>
        <authorList>
            <person name="Anantharaman K."/>
            <person name="Brown C.T."/>
            <person name="Hug L.A."/>
            <person name="Sharon I."/>
            <person name="Castelle C.J."/>
            <person name="Probst A.J."/>
            <person name="Thomas B.C."/>
            <person name="Singh A."/>
            <person name="Wilkins M.J."/>
            <person name="Karaoz U."/>
            <person name="Brodie E.L."/>
            <person name="Williams K.H."/>
            <person name="Hubbard S.S."/>
            <person name="Banfield J.F."/>
        </authorList>
    </citation>
    <scope>NUCLEOTIDE SEQUENCE [LARGE SCALE GENOMIC DNA]</scope>
</reference>
<dbReference type="PANTHER" id="PTHR11203:SF37">
    <property type="entry name" value="INTEGRATOR COMPLEX SUBUNIT 11"/>
    <property type="match status" value="1"/>
</dbReference>
<dbReference type="AlphaFoldDB" id="A0A1F7FF96"/>
<dbReference type="SMART" id="SM00849">
    <property type="entry name" value="Lactamase_B"/>
    <property type="match status" value="1"/>
</dbReference>